<evidence type="ECO:0000313" key="2">
    <source>
        <dbReference type="EMBL" id="CAG6476809.1"/>
    </source>
</evidence>
<evidence type="ECO:0000256" key="1">
    <source>
        <dbReference type="SAM" id="MobiDB-lite"/>
    </source>
</evidence>
<name>A0A8D8BMP3_CULPI</name>
<reference evidence="2" key="1">
    <citation type="submission" date="2021-05" db="EMBL/GenBank/DDBJ databases">
        <authorList>
            <person name="Alioto T."/>
            <person name="Alioto T."/>
            <person name="Gomez Garrido J."/>
        </authorList>
    </citation>
    <scope>NUCLEOTIDE SEQUENCE</scope>
</reference>
<accession>A0A8D8BMP3</accession>
<feature type="region of interest" description="Disordered" evidence="1">
    <location>
        <begin position="185"/>
        <end position="205"/>
    </location>
</feature>
<sequence length="274" mass="32140">MMAKHADTCFMDALIMLNSFRLGYFRQNLSTVRSLAGSKKRVVADKGNTLQVIHPFHLRNGIHYKLTVEEFHFFNRTLNLLQKVHNLQLIYFRMFWVQIRKALQPRTSRSKSWQQVQRHTRLVRTIDDQLFQLVQPEALADNPRRKLHRLQCQPLQLRRRSQHPHQRRNAHPAPLQLKIVQPTTHPRPPQLNGLNPGRTQQYGPCRNIHTEEPIQRGRLGQLEPDLAHETGILVHGRFQVGAGLANLLQRWNVQVLENLRPNFGRKHDDETRQG</sequence>
<feature type="region of interest" description="Disordered" evidence="1">
    <location>
        <begin position="157"/>
        <end position="176"/>
    </location>
</feature>
<dbReference type="EMBL" id="HBUE01079318">
    <property type="protein sequence ID" value="CAG6476809.1"/>
    <property type="molecule type" value="Transcribed_RNA"/>
</dbReference>
<organism evidence="2">
    <name type="scientific">Culex pipiens</name>
    <name type="common">House mosquito</name>
    <dbReference type="NCBI Taxonomy" id="7175"/>
    <lineage>
        <taxon>Eukaryota</taxon>
        <taxon>Metazoa</taxon>
        <taxon>Ecdysozoa</taxon>
        <taxon>Arthropoda</taxon>
        <taxon>Hexapoda</taxon>
        <taxon>Insecta</taxon>
        <taxon>Pterygota</taxon>
        <taxon>Neoptera</taxon>
        <taxon>Endopterygota</taxon>
        <taxon>Diptera</taxon>
        <taxon>Nematocera</taxon>
        <taxon>Culicoidea</taxon>
        <taxon>Culicidae</taxon>
        <taxon>Culicinae</taxon>
        <taxon>Culicini</taxon>
        <taxon>Culex</taxon>
        <taxon>Culex</taxon>
    </lineage>
</organism>
<feature type="compositionally biased region" description="Basic residues" evidence="1">
    <location>
        <begin position="157"/>
        <end position="170"/>
    </location>
</feature>
<protein>
    <submittedName>
        <fullName evidence="2">(northern house mosquito) hypothetical protein</fullName>
    </submittedName>
</protein>
<dbReference type="AlphaFoldDB" id="A0A8D8BMP3"/>
<proteinExistence type="predicted"/>